<dbReference type="Proteomes" id="UP000518605">
    <property type="component" value="Unassembled WGS sequence"/>
</dbReference>
<keyword evidence="2" id="KW-1185">Reference proteome</keyword>
<gene>
    <name evidence="1" type="ORF">FHS16_005752</name>
</gene>
<proteinExistence type="predicted"/>
<organism evidence="1 2">
    <name type="scientific">Paenibacillus endophyticus</name>
    <dbReference type="NCBI Taxonomy" id="1294268"/>
    <lineage>
        <taxon>Bacteria</taxon>
        <taxon>Bacillati</taxon>
        <taxon>Bacillota</taxon>
        <taxon>Bacilli</taxon>
        <taxon>Bacillales</taxon>
        <taxon>Paenibacillaceae</taxon>
        <taxon>Paenibacillus</taxon>
    </lineage>
</organism>
<comment type="caution">
    <text evidence="1">The sequence shown here is derived from an EMBL/GenBank/DDBJ whole genome shotgun (WGS) entry which is preliminary data.</text>
</comment>
<evidence type="ECO:0000313" key="1">
    <source>
        <dbReference type="EMBL" id="MBB3155644.1"/>
    </source>
</evidence>
<dbReference type="AlphaFoldDB" id="A0A7W5CEX9"/>
<dbReference type="RefSeq" id="WP_183570512.1">
    <property type="nucleotide sequence ID" value="NZ_JACHXW010000027.1"/>
</dbReference>
<name>A0A7W5CEX9_9BACL</name>
<reference evidence="1 2" key="1">
    <citation type="submission" date="2020-08" db="EMBL/GenBank/DDBJ databases">
        <title>Genomic Encyclopedia of Type Strains, Phase III (KMG-III): the genomes of soil and plant-associated and newly described type strains.</title>
        <authorList>
            <person name="Whitman W."/>
        </authorList>
    </citation>
    <scope>NUCLEOTIDE SEQUENCE [LARGE SCALE GENOMIC DNA]</scope>
    <source>
        <strain evidence="1 2">CECT 8234</strain>
    </source>
</reference>
<evidence type="ECO:0000313" key="2">
    <source>
        <dbReference type="Proteomes" id="UP000518605"/>
    </source>
</evidence>
<dbReference type="EMBL" id="JACHXW010000027">
    <property type="protein sequence ID" value="MBB3155644.1"/>
    <property type="molecule type" value="Genomic_DNA"/>
</dbReference>
<accession>A0A7W5CEX9</accession>
<protein>
    <submittedName>
        <fullName evidence="1">Uncharacterized protein</fullName>
    </submittedName>
</protein>
<sequence length="211" mass="25230">MKYIEKNIYVEISSFNYWWGIYGFSDLEGWEDIVFYEKTDQDYIRLGSTCVCTKNYLRNGLEDLENDADELDFVVEIKEHLIGNEIHYHYYYDSPNDEDFFELPYEKLPKNEYNIKPRSFEIWHPDEVINQKTITECVKVICSRFLNIEAANIEYYEAVTFEEASASYLEEQSRWVSAKDIVFTDELIDNLMNKMSKTKDEILMILNKNIK</sequence>